<evidence type="ECO:0000313" key="2">
    <source>
        <dbReference type="Proteomes" id="UP000246991"/>
    </source>
</evidence>
<proteinExistence type="predicted"/>
<accession>A0A317STN2</accession>
<dbReference type="Proteomes" id="UP000246991">
    <property type="component" value="Unassembled WGS sequence"/>
</dbReference>
<dbReference type="OrthoDB" id="5402048at2759"/>
<evidence type="ECO:0000313" key="1">
    <source>
        <dbReference type="EMBL" id="PWW76977.1"/>
    </source>
</evidence>
<gene>
    <name evidence="1" type="ORF">C7212DRAFT_278896</name>
</gene>
<dbReference type="AlphaFoldDB" id="A0A317STN2"/>
<reference evidence="1 2" key="1">
    <citation type="submission" date="2018-03" db="EMBL/GenBank/DDBJ databases">
        <title>Genomes of Pezizomycetes fungi and the evolution of truffles.</title>
        <authorList>
            <person name="Murat C."/>
            <person name="Payen T."/>
            <person name="Noel B."/>
            <person name="Kuo A."/>
            <person name="Martin F.M."/>
        </authorList>
    </citation>
    <scope>NUCLEOTIDE SEQUENCE [LARGE SCALE GENOMIC DNA]</scope>
    <source>
        <strain evidence="1">091103-1</strain>
    </source>
</reference>
<keyword evidence="2" id="KW-1185">Reference proteome</keyword>
<name>A0A317STN2_9PEZI</name>
<protein>
    <submittedName>
        <fullName evidence="1">Uncharacterized protein</fullName>
    </submittedName>
</protein>
<sequence length="289" mass="31645">MRGERRKEKGRSATYIMERPNILSALGTQMVALRAADSEVYIHRALVDNVVMGFGECSWPCFSGATITSFVEYLYQGNYTTPAAVAASSDSPKSTCISLPVLASGAIPLPAPESLDYEKVFPAHAGLFILSRHRNVLPLATLCLKRLEEAMKKAQDASKEHVFVENMRALIRYSYNPCCSGNKGAWEELQKVVSEFLVSKKGWLLTAPGTDLIYGEEKLAKDIFAGAINLLLENDKLLMAAERPKLGVKNTGSKSGEKRQVSTIRIPVKEEVWRGQCLSNGASSPTSLV</sequence>
<organism evidence="1 2">
    <name type="scientific">Tuber magnatum</name>
    <name type="common">white Piedmont truffle</name>
    <dbReference type="NCBI Taxonomy" id="42249"/>
    <lineage>
        <taxon>Eukaryota</taxon>
        <taxon>Fungi</taxon>
        <taxon>Dikarya</taxon>
        <taxon>Ascomycota</taxon>
        <taxon>Pezizomycotina</taxon>
        <taxon>Pezizomycetes</taxon>
        <taxon>Pezizales</taxon>
        <taxon>Tuberaceae</taxon>
        <taxon>Tuber</taxon>
    </lineage>
</organism>
<dbReference type="EMBL" id="PYWC01000028">
    <property type="protein sequence ID" value="PWW76977.1"/>
    <property type="molecule type" value="Genomic_DNA"/>
</dbReference>
<comment type="caution">
    <text evidence="1">The sequence shown here is derived from an EMBL/GenBank/DDBJ whole genome shotgun (WGS) entry which is preliminary data.</text>
</comment>